<dbReference type="InterPro" id="IPR010998">
    <property type="entry name" value="Integrase_recombinase_N"/>
</dbReference>
<dbReference type="PANTHER" id="PTHR30349">
    <property type="entry name" value="PHAGE INTEGRASE-RELATED"/>
    <property type="match status" value="1"/>
</dbReference>
<dbReference type="SUPFAM" id="SSF56349">
    <property type="entry name" value="DNA breaking-rejoining enzymes"/>
    <property type="match status" value="1"/>
</dbReference>
<dbReference type="STRING" id="590652.BST39_24375"/>
<keyword evidence="2" id="KW-0229">DNA integration</keyword>
<dbReference type="PROSITE" id="PS51898">
    <property type="entry name" value="TYR_RECOMBINASE"/>
    <property type="match status" value="1"/>
</dbReference>
<dbReference type="InterPro" id="IPR002104">
    <property type="entry name" value="Integrase_catalytic"/>
</dbReference>
<keyword evidence="3" id="KW-0238">DNA-binding</keyword>
<evidence type="ECO:0000313" key="8">
    <source>
        <dbReference type="Proteomes" id="UP000192513"/>
    </source>
</evidence>
<reference evidence="7 8" key="1">
    <citation type="submission" date="2017-02" db="EMBL/GenBank/DDBJ databases">
        <title>The new phylogeny of genus Mycobacterium.</title>
        <authorList>
            <person name="Tortoli E."/>
            <person name="Trovato A."/>
            <person name="Cirillo D.M."/>
        </authorList>
    </citation>
    <scope>NUCLEOTIDE SEQUENCE [LARGE SCALE GENOMIC DNA]</scope>
    <source>
        <strain evidence="7 8">DSM 45000</strain>
    </source>
</reference>
<dbReference type="GO" id="GO:0003677">
    <property type="term" value="F:DNA binding"/>
    <property type="evidence" value="ECO:0007669"/>
    <property type="project" value="UniProtKB-KW"/>
</dbReference>
<keyword evidence="8" id="KW-1185">Reference proteome</keyword>
<comment type="caution">
    <text evidence="7">The sequence shown here is derived from an EMBL/GenBank/DDBJ whole genome shotgun (WGS) entry which is preliminary data.</text>
</comment>
<feature type="domain" description="Tyr recombinase" evidence="6">
    <location>
        <begin position="235"/>
        <end position="423"/>
    </location>
</feature>
<organism evidence="7 8">
    <name type="scientific">Mycobacterium paraseoulense</name>
    <dbReference type="NCBI Taxonomy" id="590652"/>
    <lineage>
        <taxon>Bacteria</taxon>
        <taxon>Bacillati</taxon>
        <taxon>Actinomycetota</taxon>
        <taxon>Actinomycetes</taxon>
        <taxon>Mycobacteriales</taxon>
        <taxon>Mycobacteriaceae</taxon>
        <taxon>Mycobacterium</taxon>
    </lineage>
</organism>
<dbReference type="PANTHER" id="PTHR30349:SF64">
    <property type="entry name" value="PROPHAGE INTEGRASE INTD-RELATED"/>
    <property type="match status" value="1"/>
</dbReference>
<accession>A0A1X0I433</accession>
<feature type="compositionally biased region" description="Basic and acidic residues" evidence="5">
    <location>
        <begin position="15"/>
        <end position="26"/>
    </location>
</feature>
<dbReference type="GO" id="GO:0015074">
    <property type="term" value="P:DNA integration"/>
    <property type="evidence" value="ECO:0007669"/>
    <property type="project" value="UniProtKB-KW"/>
</dbReference>
<evidence type="ECO:0000256" key="5">
    <source>
        <dbReference type="SAM" id="MobiDB-lite"/>
    </source>
</evidence>
<comment type="similarity">
    <text evidence="1">Belongs to the 'phage' integrase family.</text>
</comment>
<dbReference type="InterPro" id="IPR050090">
    <property type="entry name" value="Tyrosine_recombinase_XerCD"/>
</dbReference>
<dbReference type="EMBL" id="MVIE01000046">
    <property type="protein sequence ID" value="ORB34289.1"/>
    <property type="molecule type" value="Genomic_DNA"/>
</dbReference>
<dbReference type="Gene3D" id="1.10.443.10">
    <property type="entry name" value="Intergrase catalytic core"/>
    <property type="match status" value="1"/>
</dbReference>
<protein>
    <submittedName>
        <fullName evidence="7">Site-specific integrase</fullName>
    </submittedName>
</protein>
<evidence type="ECO:0000259" key="6">
    <source>
        <dbReference type="PROSITE" id="PS51898"/>
    </source>
</evidence>
<dbReference type="AlphaFoldDB" id="A0A1X0I433"/>
<gene>
    <name evidence="7" type="ORF">BST39_24375</name>
</gene>
<evidence type="ECO:0000256" key="2">
    <source>
        <dbReference type="ARBA" id="ARBA00022908"/>
    </source>
</evidence>
<dbReference type="Pfam" id="PF00589">
    <property type="entry name" value="Phage_integrase"/>
    <property type="match status" value="1"/>
</dbReference>
<dbReference type="GO" id="GO:0006310">
    <property type="term" value="P:DNA recombination"/>
    <property type="evidence" value="ECO:0007669"/>
    <property type="project" value="UniProtKB-KW"/>
</dbReference>
<proteinExistence type="inferred from homology"/>
<sequence>MVGLVRRSARAGIEDRWHRPPRRGERVPYPADDPSPGSWCMNSKHGTAGTQVTTARHGQGKRWMARWVDHGGNERSKAFDRKAEAQNHIGTVTTALTTGTYADPKRASVSFSVVAEEWFTVKAQNRSALNRLKPKTLVGYRRLLDVVVLPKWGQIKLKDIDHDAIQAWVWWLATDPAARQRPAKSTEDDTHGGLSAARVIQSFQVVDQVLTYAVRKHYIGVNPAEGVEQPRKASREDVALSHDQVRRLAEARAEIRAMVYVLAYGGMRYGELAATRVGDVDLTRRRIRVSRSVTYVTGDGHVEDDTKTHQDRIVPILTEFLADVLAEVIADRDPCEYLFPHHDGGPIPLDWFRWRFDKAADQVCLTGISPKTLRHTAGSLALGAGASVVTVQKLLGHRSPMTTMNVYSHMLPDDFDNLAKAMNQAARVAD</sequence>
<dbReference type="InterPro" id="IPR004107">
    <property type="entry name" value="Integrase_SAM-like_N"/>
</dbReference>
<feature type="region of interest" description="Disordered" evidence="5">
    <location>
        <begin position="15"/>
        <end position="37"/>
    </location>
</feature>
<dbReference type="InterPro" id="IPR013762">
    <property type="entry name" value="Integrase-like_cat_sf"/>
</dbReference>
<evidence type="ECO:0000313" key="7">
    <source>
        <dbReference type="EMBL" id="ORB34289.1"/>
    </source>
</evidence>
<dbReference type="CDD" id="cd00796">
    <property type="entry name" value="INT_Rci_Hp1_C"/>
    <property type="match status" value="1"/>
</dbReference>
<dbReference type="Pfam" id="PF14659">
    <property type="entry name" value="Phage_int_SAM_3"/>
    <property type="match status" value="1"/>
</dbReference>
<dbReference type="InterPro" id="IPR011010">
    <property type="entry name" value="DNA_brk_join_enz"/>
</dbReference>
<dbReference type="OrthoDB" id="1822491at2"/>
<name>A0A1X0I433_9MYCO</name>
<evidence type="ECO:0000256" key="1">
    <source>
        <dbReference type="ARBA" id="ARBA00008857"/>
    </source>
</evidence>
<evidence type="ECO:0000256" key="4">
    <source>
        <dbReference type="ARBA" id="ARBA00023172"/>
    </source>
</evidence>
<dbReference type="Gene3D" id="1.10.150.130">
    <property type="match status" value="1"/>
</dbReference>
<evidence type="ECO:0000256" key="3">
    <source>
        <dbReference type="ARBA" id="ARBA00023125"/>
    </source>
</evidence>
<keyword evidence="4" id="KW-0233">DNA recombination</keyword>
<dbReference type="Proteomes" id="UP000192513">
    <property type="component" value="Unassembled WGS sequence"/>
</dbReference>